<sequence length="184" mass="21979">MFNDIIQMLKHKGIEFQNGLSTKEIQNIECLYNIKFPTDLKLFLSTNLPVSKGFINWRDMSSENVQSIKSRLNWPLEGMNFDIKNNYFWYEGWGEKPESVDEAIAICEKNYRFVPQMIPIYSHRYIPSDPFEVGNPIFSIYQTDIIYYGNNLASYFEVEFNNKDQQFIDFNRIKKIKFWSEIME</sequence>
<accession>A0ABS0A029</accession>
<evidence type="ECO:0000313" key="1">
    <source>
        <dbReference type="EMBL" id="MBF4696057.1"/>
    </source>
</evidence>
<dbReference type="Proteomes" id="UP000614200">
    <property type="component" value="Unassembled WGS sequence"/>
</dbReference>
<evidence type="ECO:0000313" key="2">
    <source>
        <dbReference type="Proteomes" id="UP000614200"/>
    </source>
</evidence>
<dbReference type="RefSeq" id="WP_194704292.1">
    <property type="nucleotide sequence ID" value="NZ_JADKNH010000031.1"/>
</dbReference>
<protein>
    <submittedName>
        <fullName evidence="1">SMI1/KNR4 family protein</fullName>
    </submittedName>
</protein>
<reference evidence="1 2" key="1">
    <citation type="submission" date="2020-11" db="EMBL/GenBank/DDBJ databases">
        <title>Fusibacter basophilias sp. nov.</title>
        <authorList>
            <person name="Qiu D."/>
        </authorList>
    </citation>
    <scope>NUCLEOTIDE SEQUENCE [LARGE SCALE GENOMIC DNA]</scope>
    <source>
        <strain evidence="1 2">Q10-2</strain>
    </source>
</reference>
<keyword evidence="2" id="KW-1185">Reference proteome</keyword>
<organism evidence="1 2">
    <name type="scientific">Fusibacter ferrireducens</name>
    <dbReference type="NCBI Taxonomy" id="2785058"/>
    <lineage>
        <taxon>Bacteria</taxon>
        <taxon>Bacillati</taxon>
        <taxon>Bacillota</taxon>
        <taxon>Clostridia</taxon>
        <taxon>Eubacteriales</taxon>
        <taxon>Eubacteriales Family XII. Incertae Sedis</taxon>
        <taxon>Fusibacter</taxon>
    </lineage>
</organism>
<comment type="caution">
    <text evidence="1">The sequence shown here is derived from an EMBL/GenBank/DDBJ whole genome shotgun (WGS) entry which is preliminary data.</text>
</comment>
<name>A0ABS0A029_9FIRM</name>
<gene>
    <name evidence="1" type="ORF">ISU02_23410</name>
</gene>
<dbReference type="EMBL" id="JADKNH010000031">
    <property type="protein sequence ID" value="MBF4696057.1"/>
    <property type="molecule type" value="Genomic_DNA"/>
</dbReference>
<proteinExistence type="predicted"/>
<dbReference type="PANTHER" id="PTHR32011:SF2">
    <property type="entry name" value="OS08G0472400 PROTEIN"/>
    <property type="match status" value="1"/>
</dbReference>
<dbReference type="PANTHER" id="PTHR32011">
    <property type="entry name" value="OS08G0472400 PROTEIN"/>
    <property type="match status" value="1"/>
</dbReference>